<evidence type="ECO:0000313" key="3">
    <source>
        <dbReference type="Proteomes" id="UP000019050"/>
    </source>
</evidence>
<evidence type="ECO:0000259" key="1">
    <source>
        <dbReference type="Pfam" id="PF08984"/>
    </source>
</evidence>
<evidence type="ECO:0000313" key="2">
    <source>
        <dbReference type="EMBL" id="ESK65406.1"/>
    </source>
</evidence>
<organism evidence="2 3">
    <name type="scientific">Abiotrophia defectiva ATCC 49176</name>
    <dbReference type="NCBI Taxonomy" id="592010"/>
    <lineage>
        <taxon>Bacteria</taxon>
        <taxon>Bacillati</taxon>
        <taxon>Bacillota</taxon>
        <taxon>Bacilli</taxon>
        <taxon>Lactobacillales</taxon>
        <taxon>Aerococcaceae</taxon>
        <taxon>Abiotrophia</taxon>
    </lineage>
</organism>
<reference evidence="2" key="1">
    <citation type="submission" date="2013-06" db="EMBL/GenBank/DDBJ databases">
        <authorList>
            <person name="Weinstock G."/>
            <person name="Sodergren E."/>
            <person name="Clifton S."/>
            <person name="Fulton L."/>
            <person name="Fulton B."/>
            <person name="Courtney L."/>
            <person name="Fronick C."/>
            <person name="Harrison M."/>
            <person name="Strong C."/>
            <person name="Farmer C."/>
            <person name="Delahaunty K."/>
            <person name="Markovic C."/>
            <person name="Hall O."/>
            <person name="Minx P."/>
            <person name="Tomlinson C."/>
            <person name="Mitreva M."/>
            <person name="Nelson J."/>
            <person name="Hou S."/>
            <person name="Wollam A."/>
            <person name="Pepin K.H."/>
            <person name="Johnson M."/>
            <person name="Bhonagiri V."/>
            <person name="Nash W.E."/>
            <person name="Warren W."/>
            <person name="Chinwalla A."/>
            <person name="Mardis E.R."/>
            <person name="Wilson R.K."/>
        </authorList>
    </citation>
    <scope>NUCLEOTIDE SEQUENCE [LARGE SCALE GENOMIC DNA]</scope>
    <source>
        <strain evidence="2">ATCC 49176</strain>
    </source>
</reference>
<sequence length="81" mass="8852">MDNWIDLSLPVATTLKAHPEVKELLIDLGFKPLGNPVMLKTVGAVTSLERGASLIGLDLQVLIQELHHNGYLVKGVDDHDQ</sequence>
<keyword evidence="3" id="KW-1185">Reference proteome</keyword>
<name>W1Q2U1_ABIDE</name>
<protein>
    <recommendedName>
        <fullName evidence="1">DUF1858 domain-containing protein</fullName>
    </recommendedName>
</protein>
<dbReference type="SUPFAM" id="SSF140683">
    <property type="entry name" value="SP0561-like"/>
    <property type="match status" value="1"/>
</dbReference>
<dbReference type="EMBL" id="ACIN03000012">
    <property type="protein sequence ID" value="ESK65406.1"/>
    <property type="molecule type" value="Genomic_DNA"/>
</dbReference>
<dbReference type="InterPro" id="IPR038062">
    <property type="entry name" value="ScdA-like_N_sf"/>
</dbReference>
<dbReference type="InterPro" id="IPR015077">
    <property type="entry name" value="DUF1858"/>
</dbReference>
<dbReference type="OrthoDB" id="411397at2"/>
<dbReference type="Gene3D" id="1.10.3910.10">
    <property type="entry name" value="SP0561-like"/>
    <property type="match status" value="1"/>
</dbReference>
<dbReference type="eggNOG" id="COG2461">
    <property type="taxonomic scope" value="Bacteria"/>
</dbReference>
<feature type="domain" description="DUF1858" evidence="1">
    <location>
        <begin position="5"/>
        <end position="63"/>
    </location>
</feature>
<proteinExistence type="predicted"/>
<dbReference type="STRING" id="592010.GCWU000182_001187"/>
<comment type="caution">
    <text evidence="2">The sequence shown here is derived from an EMBL/GenBank/DDBJ whole genome shotgun (WGS) entry which is preliminary data.</text>
</comment>
<accession>W1Q2U1</accession>
<dbReference type="Proteomes" id="UP000019050">
    <property type="component" value="Unassembled WGS sequence"/>
</dbReference>
<dbReference type="AlphaFoldDB" id="W1Q2U1"/>
<gene>
    <name evidence="2" type="ORF">GCWU000182_001187</name>
</gene>
<dbReference type="HOGENOM" id="CLU_188488_0_0_9"/>
<dbReference type="GeneID" id="84817699"/>
<dbReference type="Pfam" id="PF08984">
    <property type="entry name" value="DUF1858"/>
    <property type="match status" value="1"/>
</dbReference>
<dbReference type="RefSeq" id="WP_023391830.1">
    <property type="nucleotide sequence ID" value="NZ_CP146287.1"/>
</dbReference>